<comment type="caution">
    <text evidence="1">The sequence shown here is derived from an EMBL/GenBank/DDBJ whole genome shotgun (WGS) entry which is preliminary data.</text>
</comment>
<accession>A0A0F9IK66</accession>
<proteinExistence type="predicted"/>
<dbReference type="AlphaFoldDB" id="A0A0F9IK66"/>
<organism evidence="1">
    <name type="scientific">marine sediment metagenome</name>
    <dbReference type="NCBI Taxonomy" id="412755"/>
    <lineage>
        <taxon>unclassified sequences</taxon>
        <taxon>metagenomes</taxon>
        <taxon>ecological metagenomes</taxon>
    </lineage>
</organism>
<dbReference type="EMBL" id="LAZR01020778">
    <property type="protein sequence ID" value="KKL87652.1"/>
    <property type="molecule type" value="Genomic_DNA"/>
</dbReference>
<protein>
    <submittedName>
        <fullName evidence="1">Uncharacterized protein</fullName>
    </submittedName>
</protein>
<name>A0A0F9IK66_9ZZZZ</name>
<gene>
    <name evidence="1" type="ORF">LCGC14_1932570</name>
</gene>
<sequence length="72" mass="7935">MPCLRHWRSGVAEKCSFPNCDKDKGGAFVIATPPSGEIRMPLCFGHLGQIGAMISRFASEGKDFMEEVFRDA</sequence>
<evidence type="ECO:0000313" key="1">
    <source>
        <dbReference type="EMBL" id="KKL87652.1"/>
    </source>
</evidence>
<reference evidence="1" key="1">
    <citation type="journal article" date="2015" name="Nature">
        <title>Complex archaea that bridge the gap between prokaryotes and eukaryotes.</title>
        <authorList>
            <person name="Spang A."/>
            <person name="Saw J.H."/>
            <person name="Jorgensen S.L."/>
            <person name="Zaremba-Niedzwiedzka K."/>
            <person name="Martijn J."/>
            <person name="Lind A.E."/>
            <person name="van Eijk R."/>
            <person name="Schleper C."/>
            <person name="Guy L."/>
            <person name="Ettema T.J."/>
        </authorList>
    </citation>
    <scope>NUCLEOTIDE SEQUENCE</scope>
</reference>